<dbReference type="Gene3D" id="3.40.50.10070">
    <property type="entry name" value="TolB, N-terminal domain"/>
    <property type="match status" value="1"/>
</dbReference>
<dbReference type="PANTHER" id="PTHR36842">
    <property type="entry name" value="PROTEIN TOLB HOMOLOG"/>
    <property type="match status" value="1"/>
</dbReference>
<organism evidence="3 4">
    <name type="scientific">candidate division LCP-89 bacterium B3_LCP</name>
    <dbReference type="NCBI Taxonomy" id="2012998"/>
    <lineage>
        <taxon>Bacteria</taxon>
        <taxon>Pseudomonadati</taxon>
        <taxon>Bacteria division LCP-89</taxon>
    </lineage>
</organism>
<dbReference type="PANTHER" id="PTHR36842:SF1">
    <property type="entry name" value="PROTEIN TOLB"/>
    <property type="match status" value="1"/>
</dbReference>
<dbReference type="SUPFAM" id="SSF52964">
    <property type="entry name" value="TolB, N-terminal domain"/>
    <property type="match status" value="1"/>
</dbReference>
<dbReference type="Proteomes" id="UP000319619">
    <property type="component" value="Unassembled WGS sequence"/>
</dbReference>
<proteinExistence type="inferred from homology"/>
<comment type="caution">
    <text evidence="3">The sequence shown here is derived from an EMBL/GenBank/DDBJ whole genome shotgun (WGS) entry which is preliminary data.</text>
</comment>
<evidence type="ECO:0000313" key="4">
    <source>
        <dbReference type="Proteomes" id="UP000319619"/>
    </source>
</evidence>
<feature type="signal peptide" evidence="2">
    <location>
        <begin position="1"/>
        <end position="18"/>
    </location>
</feature>
<feature type="chain" id="PRO_5021899699" description="Tol-Pal system beta propeller repeat protein TolB" evidence="2">
    <location>
        <begin position="19"/>
        <end position="441"/>
    </location>
</feature>
<dbReference type="SUPFAM" id="SSF69304">
    <property type="entry name" value="Tricorn protease N-terminal domain"/>
    <property type="match status" value="1"/>
</dbReference>
<dbReference type="InterPro" id="IPR011042">
    <property type="entry name" value="6-blade_b-propeller_TolB-like"/>
</dbReference>
<dbReference type="EMBL" id="NJBN01000001">
    <property type="protein sequence ID" value="TKJ42377.1"/>
    <property type="molecule type" value="Genomic_DNA"/>
</dbReference>
<dbReference type="InterPro" id="IPR011659">
    <property type="entry name" value="WD40"/>
</dbReference>
<keyword evidence="2" id="KW-0732">Signal</keyword>
<evidence type="ECO:0000313" key="3">
    <source>
        <dbReference type="EMBL" id="TKJ42377.1"/>
    </source>
</evidence>
<dbReference type="AlphaFoldDB" id="A0A532V5Z5"/>
<evidence type="ECO:0000256" key="2">
    <source>
        <dbReference type="SAM" id="SignalP"/>
    </source>
</evidence>
<name>A0A532V5Z5_UNCL8</name>
<comment type="similarity">
    <text evidence="1">Belongs to the TolB family.</text>
</comment>
<sequence>MKYTFWLLICCFCVTANAQHNPEQKAGSKLWEVFLSSRVALTNRIPLHYLGTKPADSLKASAQDTLERVLVRDLTLSGMFNLRLPNLPPDTSIGGQMEERMTYLEGEFASDSDSCRVSMLLRSQLTDESFWKENYDFRPERSRAVAHRISADVIRMMTGEPSVTQTRIAFIGYAGGIKEVFSTTFDGFELFKHTHEENTILSPAWSPDGTKIAFTSFLRDQADLYVLSLDEGSVTPLISAPGVDQAPDWSQDNQRIAFSSSADGNSEIYVCRIDGTEIRRLTYSWAIETSPSWSPTGHELAFTSDRLGRPQVFIMDADGANQRRLTTEGEYNDSPAWSPKGDLIAYVRRCDDGFQIFVTDPKGENHVKLTSGPGDNLGPTWSPDGLRIAFTSNRIGTKQIYTMDVFGHNEERLTNLRMSCSNPTWSPVLNVETEKSITTEQ</sequence>
<protein>
    <recommendedName>
        <fullName evidence="5">Tol-Pal system beta propeller repeat protein TolB</fullName>
    </recommendedName>
</protein>
<evidence type="ECO:0000256" key="1">
    <source>
        <dbReference type="ARBA" id="ARBA00009820"/>
    </source>
</evidence>
<dbReference type="Gene3D" id="2.120.10.60">
    <property type="entry name" value="Tricorn protease N-terminal domain"/>
    <property type="match status" value="1"/>
</dbReference>
<dbReference type="Gene3D" id="2.120.10.30">
    <property type="entry name" value="TolB, C-terminal domain"/>
    <property type="match status" value="1"/>
</dbReference>
<accession>A0A532V5Z5</accession>
<gene>
    <name evidence="3" type="ORF">CEE37_01470</name>
</gene>
<dbReference type="Pfam" id="PF07676">
    <property type="entry name" value="PD40"/>
    <property type="match status" value="5"/>
</dbReference>
<evidence type="ECO:0008006" key="5">
    <source>
        <dbReference type="Google" id="ProtNLM"/>
    </source>
</evidence>
<reference evidence="3 4" key="1">
    <citation type="submission" date="2017-06" db="EMBL/GenBank/DDBJ databases">
        <title>Novel microbial phyla capable of carbon fixation and sulfur reduction in deep-sea sediments.</title>
        <authorList>
            <person name="Huang J."/>
            <person name="Baker B."/>
            <person name="Wang Y."/>
        </authorList>
    </citation>
    <scope>NUCLEOTIDE SEQUENCE [LARGE SCALE GENOMIC DNA]</scope>
    <source>
        <strain evidence="3">B3_LCP</strain>
    </source>
</reference>